<protein>
    <recommendedName>
        <fullName evidence="1">CobW/HypB/UreG nucleotide-binding domain-containing protein</fullName>
    </recommendedName>
</protein>
<proteinExistence type="predicted"/>
<sequence>MESGFEAKSKRPVLVLVGGFLGAGKTTLLLKAAEILGRSGLRCALITNDQGGALVDTEFAGVHGVDTGEVTGGCFCCRLTDLVDAAAALAAHQPDVIFAEPVGSCIDISATILQPLKAYYADQFQLAPFTVLADPDEYVRMQAGDAHADLSYLYRYQLDEADLLCFSKADLCRAMPPGADFHLSARTGQQVDAWLDAVLNQERIAGSQLLQNVDYARYAEAEAALGWLNWRGEIRLKKPLSPALLAGPILDEIDTELSAAGIQIAHLKVLDRASTGYVKASVTRNGEEPGVDGDLTASFALDHALTLNLRATGDPAIMEKIVRTATGRAGSWENEHLQAFRPSPPKPERRLDHIVAESSHTG</sequence>
<dbReference type="InterPro" id="IPR003495">
    <property type="entry name" value="CobW/HypB/UreG_nucleotide-bd"/>
</dbReference>
<dbReference type="InterPro" id="IPR027417">
    <property type="entry name" value="P-loop_NTPase"/>
</dbReference>
<organism evidence="2 3">
    <name type="scientific">Paludibaculum fermentans</name>
    <dbReference type="NCBI Taxonomy" id="1473598"/>
    <lineage>
        <taxon>Bacteria</taxon>
        <taxon>Pseudomonadati</taxon>
        <taxon>Acidobacteriota</taxon>
        <taxon>Terriglobia</taxon>
        <taxon>Bryobacterales</taxon>
        <taxon>Bryobacteraceae</taxon>
        <taxon>Paludibaculum</taxon>
    </lineage>
</organism>
<gene>
    <name evidence="2" type="ORF">IRI77_00415</name>
</gene>
<feature type="domain" description="CobW/HypB/UreG nucleotide-binding" evidence="1">
    <location>
        <begin position="15"/>
        <end position="174"/>
    </location>
</feature>
<accession>A0A7S7SJU9</accession>
<dbReference type="RefSeq" id="WP_194450124.1">
    <property type="nucleotide sequence ID" value="NZ_CP063849.1"/>
</dbReference>
<evidence type="ECO:0000259" key="1">
    <source>
        <dbReference type="Pfam" id="PF02492"/>
    </source>
</evidence>
<dbReference type="KEGG" id="pfer:IRI77_00415"/>
<evidence type="ECO:0000313" key="3">
    <source>
        <dbReference type="Proteomes" id="UP000593892"/>
    </source>
</evidence>
<dbReference type="InterPro" id="IPR051316">
    <property type="entry name" value="Zinc-reg_GTPase_activator"/>
</dbReference>
<dbReference type="SUPFAM" id="SSF52540">
    <property type="entry name" value="P-loop containing nucleoside triphosphate hydrolases"/>
    <property type="match status" value="1"/>
</dbReference>
<name>A0A7S7SJU9_PALFE</name>
<dbReference type="Gene3D" id="3.40.50.300">
    <property type="entry name" value="P-loop containing nucleotide triphosphate hydrolases"/>
    <property type="match status" value="1"/>
</dbReference>
<dbReference type="Pfam" id="PF02492">
    <property type="entry name" value="cobW"/>
    <property type="match status" value="1"/>
</dbReference>
<dbReference type="Proteomes" id="UP000593892">
    <property type="component" value="Chromosome"/>
</dbReference>
<dbReference type="EMBL" id="CP063849">
    <property type="protein sequence ID" value="QOY88462.1"/>
    <property type="molecule type" value="Genomic_DNA"/>
</dbReference>
<dbReference type="AlphaFoldDB" id="A0A7S7SJU9"/>
<dbReference type="GO" id="GO:0005737">
    <property type="term" value="C:cytoplasm"/>
    <property type="evidence" value="ECO:0007669"/>
    <property type="project" value="TreeGrafter"/>
</dbReference>
<reference evidence="2" key="1">
    <citation type="submission" date="2020-10" db="EMBL/GenBank/DDBJ databases">
        <title>Complete genome sequence of Paludibaculum fermentans P105T, a facultatively anaerobic acidobacterium capable of dissimilatory Fe(III) reduction.</title>
        <authorList>
            <person name="Dedysh S.N."/>
            <person name="Beletsky A.V."/>
            <person name="Kulichevskaya I.S."/>
            <person name="Mardanov A.V."/>
            <person name="Ravin N.V."/>
        </authorList>
    </citation>
    <scope>NUCLEOTIDE SEQUENCE [LARGE SCALE GENOMIC DNA]</scope>
    <source>
        <strain evidence="2">P105</strain>
    </source>
</reference>
<dbReference type="PANTHER" id="PTHR13748:SF62">
    <property type="entry name" value="COBW DOMAIN-CONTAINING PROTEIN"/>
    <property type="match status" value="1"/>
</dbReference>
<keyword evidence="3" id="KW-1185">Reference proteome</keyword>
<dbReference type="PANTHER" id="PTHR13748">
    <property type="entry name" value="COBW-RELATED"/>
    <property type="match status" value="1"/>
</dbReference>
<evidence type="ECO:0000313" key="2">
    <source>
        <dbReference type="EMBL" id="QOY88462.1"/>
    </source>
</evidence>